<feature type="transmembrane region" description="Helical" evidence="7">
    <location>
        <begin position="16"/>
        <end position="34"/>
    </location>
</feature>
<feature type="transmembrane region" description="Helical" evidence="7">
    <location>
        <begin position="115"/>
        <end position="134"/>
    </location>
</feature>
<evidence type="ECO:0000256" key="2">
    <source>
        <dbReference type="ARBA" id="ARBA00022692"/>
    </source>
</evidence>
<evidence type="ECO:0000313" key="9">
    <source>
        <dbReference type="EMBL" id="PRQ56857.1"/>
    </source>
</evidence>
<accession>A0A2P6SDV7</accession>
<dbReference type="Proteomes" id="UP000238479">
    <property type="component" value="Chromosome 1"/>
</dbReference>
<evidence type="ECO:0000256" key="5">
    <source>
        <dbReference type="ARBA" id="ARBA00023043"/>
    </source>
</evidence>
<feature type="transmembrane region" description="Helical" evidence="7">
    <location>
        <begin position="80"/>
        <end position="103"/>
    </location>
</feature>
<keyword evidence="4 7" id="KW-1133">Transmembrane helix</keyword>
<comment type="caution">
    <text evidence="9">The sequence shown here is derived from an EMBL/GenBank/DDBJ whole genome shotgun (WGS) entry which is preliminary data.</text>
</comment>
<evidence type="ECO:0000256" key="4">
    <source>
        <dbReference type="ARBA" id="ARBA00022989"/>
    </source>
</evidence>
<protein>
    <submittedName>
        <fullName evidence="9">Putative PGG domain-containing protein</fullName>
    </submittedName>
</protein>
<proteinExistence type="predicted"/>
<evidence type="ECO:0000256" key="6">
    <source>
        <dbReference type="ARBA" id="ARBA00023136"/>
    </source>
</evidence>
<evidence type="ECO:0000256" key="1">
    <source>
        <dbReference type="ARBA" id="ARBA00004141"/>
    </source>
</evidence>
<keyword evidence="5" id="KW-0040">ANK repeat</keyword>
<reference evidence="9 10" key="1">
    <citation type="journal article" date="2018" name="Nat. Genet.">
        <title>The Rosa genome provides new insights in the design of modern roses.</title>
        <authorList>
            <person name="Bendahmane M."/>
        </authorList>
    </citation>
    <scope>NUCLEOTIDE SEQUENCE [LARGE SCALE GENOMIC DNA]</scope>
    <source>
        <strain evidence="10">cv. Old Blush</strain>
    </source>
</reference>
<keyword evidence="10" id="KW-1185">Reference proteome</keyword>
<organism evidence="9 10">
    <name type="scientific">Rosa chinensis</name>
    <name type="common">China rose</name>
    <dbReference type="NCBI Taxonomy" id="74649"/>
    <lineage>
        <taxon>Eukaryota</taxon>
        <taxon>Viridiplantae</taxon>
        <taxon>Streptophyta</taxon>
        <taxon>Embryophyta</taxon>
        <taxon>Tracheophyta</taxon>
        <taxon>Spermatophyta</taxon>
        <taxon>Magnoliopsida</taxon>
        <taxon>eudicotyledons</taxon>
        <taxon>Gunneridae</taxon>
        <taxon>Pentapetalae</taxon>
        <taxon>rosids</taxon>
        <taxon>fabids</taxon>
        <taxon>Rosales</taxon>
        <taxon>Rosaceae</taxon>
        <taxon>Rosoideae</taxon>
        <taxon>Rosoideae incertae sedis</taxon>
        <taxon>Rosa</taxon>
    </lineage>
</organism>
<evidence type="ECO:0000313" key="10">
    <source>
        <dbReference type="Proteomes" id="UP000238479"/>
    </source>
</evidence>
<dbReference type="GO" id="GO:0005886">
    <property type="term" value="C:plasma membrane"/>
    <property type="evidence" value="ECO:0007669"/>
    <property type="project" value="TreeGrafter"/>
</dbReference>
<dbReference type="InterPro" id="IPR026961">
    <property type="entry name" value="PGG_dom"/>
</dbReference>
<comment type="subcellular location">
    <subcellularLocation>
        <location evidence="1">Membrane</location>
        <topology evidence="1">Multi-pass membrane protein</topology>
    </subcellularLocation>
</comment>
<dbReference type="OMA" id="DWLEETR"/>
<evidence type="ECO:0000256" key="7">
    <source>
        <dbReference type="SAM" id="Phobius"/>
    </source>
</evidence>
<dbReference type="Gramene" id="PRQ56857">
    <property type="protein sequence ID" value="PRQ56857"/>
    <property type="gene ID" value="RchiOBHm_Chr1g0341891"/>
</dbReference>
<name>A0A2P6SDV7_ROSCH</name>
<dbReference type="STRING" id="74649.A0A2P6SDV7"/>
<evidence type="ECO:0000259" key="8">
    <source>
        <dbReference type="Pfam" id="PF13962"/>
    </source>
</evidence>
<keyword evidence="3" id="KW-0677">Repeat</keyword>
<dbReference type="PANTHER" id="PTHR24186">
    <property type="entry name" value="PROTEIN PHOSPHATASE 1 REGULATORY SUBUNIT"/>
    <property type="match status" value="1"/>
</dbReference>
<dbReference type="PANTHER" id="PTHR24186:SF37">
    <property type="entry name" value="PGG DOMAIN-CONTAINING PROTEIN"/>
    <property type="match status" value="1"/>
</dbReference>
<gene>
    <name evidence="9" type="ORF">RchiOBHm_Chr1g0341891</name>
</gene>
<dbReference type="EMBL" id="PDCK01000039">
    <property type="protein sequence ID" value="PRQ56857.1"/>
    <property type="molecule type" value="Genomic_DNA"/>
</dbReference>
<dbReference type="Pfam" id="PF13962">
    <property type="entry name" value="PGG"/>
    <property type="match status" value="1"/>
</dbReference>
<keyword evidence="6 7" id="KW-0472">Membrane</keyword>
<feature type="domain" description="PGG" evidence="8">
    <location>
        <begin position="9"/>
        <end position="130"/>
    </location>
</feature>
<keyword evidence="2 7" id="KW-0812">Transmembrane</keyword>
<dbReference type="AlphaFoldDB" id="A0A2P6SDV7"/>
<evidence type="ECO:0000256" key="3">
    <source>
        <dbReference type="ARBA" id="ARBA00022737"/>
    </source>
</evidence>
<sequence>MKYLKYPTDWLEETRGMLIVVAGMIATMTFQAAVNPPGDVRQGDNTNSGNIYGSPSSTESEICYAGSAVLACGVSDAFDYFLLFMNFSTISFLASLSVTLLLISGFPLHNRLCMWLLSMGMCIILSCLALTDLFDHCIHDHS</sequence>